<reference evidence="2 3" key="1">
    <citation type="submission" date="2016-11" db="EMBL/GenBank/DDBJ databases">
        <title>Paenibacillus species isolates.</title>
        <authorList>
            <person name="Beno S.M."/>
        </authorList>
    </citation>
    <scope>NUCLEOTIDE SEQUENCE [LARGE SCALE GENOMIC DNA]</scope>
    <source>
        <strain evidence="2 3">FSL H7-0433</strain>
    </source>
</reference>
<sequence>TRWQKHIKTMKQELGVLPGDNFIPFSSEIGLGKAELWGLIDGYIRPSENESPDSEDAEMIANESQQEESTEA</sequence>
<accession>A0ABX3GEA7</accession>
<comment type="caution">
    <text evidence="2">The sequence shown here is derived from an EMBL/GenBank/DDBJ whole genome shotgun (WGS) entry which is preliminary data.</text>
</comment>
<protein>
    <submittedName>
        <fullName evidence="2">Uncharacterized protein</fullName>
    </submittedName>
</protein>
<feature type="non-terminal residue" evidence="2">
    <location>
        <position position="1"/>
    </location>
</feature>
<evidence type="ECO:0000313" key="2">
    <source>
        <dbReference type="EMBL" id="OMC84379.1"/>
    </source>
</evidence>
<keyword evidence="3" id="KW-1185">Reference proteome</keyword>
<proteinExistence type="predicted"/>
<feature type="region of interest" description="Disordered" evidence="1">
    <location>
        <begin position="45"/>
        <end position="72"/>
    </location>
</feature>
<dbReference type="Proteomes" id="UP000187158">
    <property type="component" value="Unassembled WGS sequence"/>
</dbReference>
<organism evidence="2 3">
    <name type="scientific">Paenibacillus odorifer</name>
    <dbReference type="NCBI Taxonomy" id="189426"/>
    <lineage>
        <taxon>Bacteria</taxon>
        <taxon>Bacillati</taxon>
        <taxon>Bacillota</taxon>
        <taxon>Bacilli</taxon>
        <taxon>Bacillales</taxon>
        <taxon>Paenibacillaceae</taxon>
        <taxon>Paenibacillus</taxon>
    </lineage>
</organism>
<name>A0ABX3GEA7_9BACL</name>
<evidence type="ECO:0000256" key="1">
    <source>
        <dbReference type="SAM" id="MobiDB-lite"/>
    </source>
</evidence>
<gene>
    <name evidence="2" type="ORF">BSO21_35350</name>
</gene>
<evidence type="ECO:0000313" key="3">
    <source>
        <dbReference type="Proteomes" id="UP000187158"/>
    </source>
</evidence>
<dbReference type="EMBL" id="MPVP01000877">
    <property type="protein sequence ID" value="OMC84379.1"/>
    <property type="molecule type" value="Genomic_DNA"/>
</dbReference>